<keyword evidence="2" id="KW-1185">Reference proteome</keyword>
<evidence type="ECO:0000313" key="2">
    <source>
        <dbReference type="Proteomes" id="UP000824633"/>
    </source>
</evidence>
<dbReference type="EMBL" id="AP024849">
    <property type="protein sequence ID" value="BCZ44198.1"/>
    <property type="molecule type" value="Genomic_DNA"/>
</dbReference>
<gene>
    <name evidence="1" type="ORF">psyc5s11_02650</name>
</gene>
<proteinExistence type="predicted"/>
<organism evidence="1 2">
    <name type="scientific">Clostridium gelidum</name>
    <dbReference type="NCBI Taxonomy" id="704125"/>
    <lineage>
        <taxon>Bacteria</taxon>
        <taxon>Bacillati</taxon>
        <taxon>Bacillota</taxon>
        <taxon>Clostridia</taxon>
        <taxon>Eubacteriales</taxon>
        <taxon>Clostridiaceae</taxon>
        <taxon>Clostridium</taxon>
    </lineage>
</organism>
<evidence type="ECO:0000313" key="1">
    <source>
        <dbReference type="EMBL" id="BCZ44198.1"/>
    </source>
</evidence>
<reference evidence="2" key="1">
    <citation type="submission" date="2021-07" db="EMBL/GenBank/DDBJ databases">
        <title>Complete genome sequencing of a Clostridium isolate.</title>
        <authorList>
            <person name="Ueki A."/>
            <person name="Tonouchi A."/>
        </authorList>
    </citation>
    <scope>NUCLEOTIDE SEQUENCE [LARGE SCALE GENOMIC DNA]</scope>
    <source>
        <strain evidence="2">C5S11</strain>
    </source>
</reference>
<accession>A0ABM7SZ79</accession>
<protein>
    <submittedName>
        <fullName evidence="1">Uncharacterized protein</fullName>
    </submittedName>
</protein>
<name>A0ABM7SZ79_9CLOT</name>
<sequence length="86" mass="9780">MDSPEITIYIDSTVENVEGNQEGSMKGYNPNKHCNKCYNVLMSFCSELKYFVTGFQRSGNTYASNGTAEIIKPATWSQERRKLTQK</sequence>
<dbReference type="Proteomes" id="UP000824633">
    <property type="component" value="Chromosome"/>
</dbReference>